<accession>A0AAU7MX74</accession>
<feature type="transmembrane region" description="Helical" evidence="1">
    <location>
        <begin position="15"/>
        <end position="32"/>
    </location>
</feature>
<keyword evidence="1" id="KW-0472">Membrane</keyword>
<dbReference type="AlphaFoldDB" id="A0AAU7MX74"/>
<reference evidence="2" key="1">
    <citation type="submission" date="2024-05" db="EMBL/GenBank/DDBJ databases">
        <title>Draft Genome Sequences of Flagellimonas sp. MMG031 and Marinobacter sp. MMG032 Isolated from the dinoflagellate Symbiodinium pilosum.</title>
        <authorList>
            <person name="Shikuma N.J."/>
            <person name="Farrell M.V."/>
        </authorList>
    </citation>
    <scope>NUCLEOTIDE SEQUENCE</scope>
    <source>
        <strain evidence="2">MMG031</strain>
    </source>
</reference>
<proteinExistence type="predicted"/>
<feature type="transmembrane region" description="Helical" evidence="1">
    <location>
        <begin position="63"/>
        <end position="84"/>
    </location>
</feature>
<name>A0AAU7MX74_9FLAO</name>
<protein>
    <submittedName>
        <fullName evidence="2">Uncharacterized protein</fullName>
    </submittedName>
</protein>
<dbReference type="KEGG" id="fld:ABNE31_14610"/>
<feature type="transmembrane region" description="Helical" evidence="1">
    <location>
        <begin position="37"/>
        <end position="57"/>
    </location>
</feature>
<organism evidence="2">
    <name type="scientific">Flagellimonas sp. MMG031</name>
    <dbReference type="NCBI Taxonomy" id="3158549"/>
    <lineage>
        <taxon>Bacteria</taxon>
        <taxon>Pseudomonadati</taxon>
        <taxon>Bacteroidota</taxon>
        <taxon>Flavobacteriia</taxon>
        <taxon>Flavobacteriales</taxon>
        <taxon>Flavobacteriaceae</taxon>
        <taxon>Flagellimonas</taxon>
    </lineage>
</organism>
<sequence length="108" mass="12506">MEYLITVASFFTDHWWLLYLPLGLGMLLFQYVQRWGVLIVLGLFLLEGALVVYFLGWGIIVPLLLYALLPSLFLNILIGLMFYIREDEATIPPKYRARLPLRSGFPDP</sequence>
<keyword evidence="1" id="KW-0812">Transmembrane</keyword>
<keyword evidence="1" id="KW-1133">Transmembrane helix</keyword>
<dbReference type="RefSeq" id="WP_349351656.1">
    <property type="nucleotide sequence ID" value="NZ_CP157804.1"/>
</dbReference>
<evidence type="ECO:0000256" key="1">
    <source>
        <dbReference type="SAM" id="Phobius"/>
    </source>
</evidence>
<dbReference type="EMBL" id="CP157804">
    <property type="protein sequence ID" value="XBQ22827.1"/>
    <property type="molecule type" value="Genomic_DNA"/>
</dbReference>
<gene>
    <name evidence="2" type="ORF">ABNE31_14610</name>
</gene>
<evidence type="ECO:0000313" key="2">
    <source>
        <dbReference type="EMBL" id="XBQ22827.1"/>
    </source>
</evidence>